<protein>
    <submittedName>
        <fullName evidence="1">Uncharacterized protein</fullName>
    </submittedName>
</protein>
<dbReference type="AlphaFoldDB" id="A0AAN8SPP8"/>
<accession>A0AAN8SPP8</accession>
<reference evidence="1 2" key="1">
    <citation type="submission" date="2024-02" db="EMBL/GenBank/DDBJ databases">
        <title>de novo genome assembly of Solanum bulbocastanum strain 11H21.</title>
        <authorList>
            <person name="Hosaka A.J."/>
        </authorList>
    </citation>
    <scope>NUCLEOTIDE SEQUENCE [LARGE SCALE GENOMIC DNA]</scope>
    <source>
        <tissue evidence="1">Young leaves</tissue>
    </source>
</reference>
<dbReference type="Proteomes" id="UP001371456">
    <property type="component" value="Unassembled WGS sequence"/>
</dbReference>
<gene>
    <name evidence="1" type="ORF">RDI58_029042</name>
</gene>
<evidence type="ECO:0000313" key="1">
    <source>
        <dbReference type="EMBL" id="KAK6773804.1"/>
    </source>
</evidence>
<name>A0AAN8SPP8_SOLBU</name>
<dbReference type="EMBL" id="JBANQN010000012">
    <property type="protein sequence ID" value="KAK6773804.1"/>
    <property type="molecule type" value="Genomic_DNA"/>
</dbReference>
<proteinExistence type="predicted"/>
<organism evidence="1 2">
    <name type="scientific">Solanum bulbocastanum</name>
    <name type="common">Wild potato</name>
    <dbReference type="NCBI Taxonomy" id="147425"/>
    <lineage>
        <taxon>Eukaryota</taxon>
        <taxon>Viridiplantae</taxon>
        <taxon>Streptophyta</taxon>
        <taxon>Embryophyta</taxon>
        <taxon>Tracheophyta</taxon>
        <taxon>Spermatophyta</taxon>
        <taxon>Magnoliopsida</taxon>
        <taxon>eudicotyledons</taxon>
        <taxon>Gunneridae</taxon>
        <taxon>Pentapetalae</taxon>
        <taxon>asterids</taxon>
        <taxon>lamiids</taxon>
        <taxon>Solanales</taxon>
        <taxon>Solanaceae</taxon>
        <taxon>Solanoideae</taxon>
        <taxon>Solaneae</taxon>
        <taxon>Solanum</taxon>
    </lineage>
</organism>
<sequence>MVPDGFSSNISQCVNLKDLWIKNS</sequence>
<keyword evidence="2" id="KW-1185">Reference proteome</keyword>
<comment type="caution">
    <text evidence="1">The sequence shown here is derived from an EMBL/GenBank/DDBJ whole genome shotgun (WGS) entry which is preliminary data.</text>
</comment>
<evidence type="ECO:0000313" key="2">
    <source>
        <dbReference type="Proteomes" id="UP001371456"/>
    </source>
</evidence>